<keyword evidence="5" id="KW-0999">Mitochondrion inner membrane</keyword>
<keyword evidence="4" id="KW-0732">Signal</keyword>
<dbReference type="FunFam" id="3.20.20.80:FF:000017">
    <property type="entry name" value="Beta-galactosidase"/>
    <property type="match status" value="1"/>
</dbReference>
<dbReference type="PANTHER" id="PTHR23421">
    <property type="entry name" value="BETA-GALACTOSIDASE RELATED"/>
    <property type="match status" value="1"/>
</dbReference>
<dbReference type="GO" id="GO:0004565">
    <property type="term" value="F:beta-galactosidase activity"/>
    <property type="evidence" value="ECO:0007669"/>
    <property type="project" value="UniProtKB-EC"/>
</dbReference>
<comment type="subcellular location">
    <subcellularLocation>
        <location evidence="1">Mitochondrion inner membrane</location>
    </subcellularLocation>
</comment>
<dbReference type="GO" id="GO:0006123">
    <property type="term" value="P:mitochondrial electron transport, cytochrome c to oxygen"/>
    <property type="evidence" value="ECO:0007669"/>
    <property type="project" value="InterPro"/>
</dbReference>
<dbReference type="InterPro" id="IPR056780">
    <property type="entry name" value="Renin_r_C"/>
</dbReference>
<comment type="catalytic activity">
    <reaction evidence="11">
        <text>Hydrolysis of terminal non-reducing beta-D-galactose residues in beta-D-galactosides.</text>
        <dbReference type="EC" id="3.2.1.23"/>
    </reaction>
</comment>
<feature type="domain" description="Beta-galactosidase galactose-binding" evidence="16">
    <location>
        <begin position="657"/>
        <end position="715"/>
    </location>
</feature>
<keyword evidence="7" id="KW-0496">Mitochondrion</keyword>
<evidence type="ECO:0000313" key="17">
    <source>
        <dbReference type="EMBL" id="CAD7223986.1"/>
    </source>
</evidence>
<organism evidence="17">
    <name type="scientific">Cyprideis torosa</name>
    <dbReference type="NCBI Taxonomy" id="163714"/>
    <lineage>
        <taxon>Eukaryota</taxon>
        <taxon>Metazoa</taxon>
        <taxon>Ecdysozoa</taxon>
        <taxon>Arthropoda</taxon>
        <taxon>Crustacea</taxon>
        <taxon>Oligostraca</taxon>
        <taxon>Ostracoda</taxon>
        <taxon>Podocopa</taxon>
        <taxon>Podocopida</taxon>
        <taxon>Cytherocopina</taxon>
        <taxon>Cytheroidea</taxon>
        <taxon>Cytherideidae</taxon>
        <taxon>Cyprideis</taxon>
    </lineage>
</organism>
<dbReference type="Gene3D" id="4.10.91.10">
    <property type="entry name" value="Cytochrome c oxidase, subunit VIIa"/>
    <property type="match status" value="1"/>
</dbReference>
<dbReference type="InterPro" id="IPR008979">
    <property type="entry name" value="Galactose-bd-like_sf"/>
</dbReference>
<evidence type="ECO:0000256" key="6">
    <source>
        <dbReference type="ARBA" id="ARBA00022801"/>
    </source>
</evidence>
<dbReference type="InterPro" id="IPR001944">
    <property type="entry name" value="Glycoside_Hdrlase_35"/>
</dbReference>
<dbReference type="InterPro" id="IPR031330">
    <property type="entry name" value="Gly_Hdrlase_35_cat"/>
</dbReference>
<dbReference type="InterPro" id="IPR036539">
    <property type="entry name" value="Cyt_c_oxidase_su7a_sf"/>
</dbReference>
<dbReference type="EC" id="3.2.1.23" evidence="11"/>
<dbReference type="SUPFAM" id="SSF81419">
    <property type="entry name" value="Mitochondrial cytochrome c oxidase subunit VIIa"/>
    <property type="match status" value="1"/>
</dbReference>
<dbReference type="Gene3D" id="3.20.20.80">
    <property type="entry name" value="Glycosidases"/>
    <property type="match status" value="1"/>
</dbReference>
<evidence type="ECO:0000256" key="1">
    <source>
        <dbReference type="ARBA" id="ARBA00004273"/>
    </source>
</evidence>
<evidence type="ECO:0000256" key="5">
    <source>
        <dbReference type="ARBA" id="ARBA00022792"/>
    </source>
</evidence>
<keyword evidence="10 11" id="KW-0326">Glycosidase</keyword>
<dbReference type="EMBL" id="OB660286">
    <property type="protein sequence ID" value="CAD7223986.1"/>
    <property type="molecule type" value="Genomic_DNA"/>
</dbReference>
<dbReference type="Pfam" id="PF21467">
    <property type="entry name" value="BetaGal_gal-bd"/>
    <property type="match status" value="1"/>
</dbReference>
<dbReference type="InterPro" id="IPR019801">
    <property type="entry name" value="Glyco_hydro_35_CS"/>
</dbReference>
<dbReference type="SUPFAM" id="SSF49785">
    <property type="entry name" value="Galactose-binding domain-like"/>
    <property type="match status" value="1"/>
</dbReference>
<dbReference type="GO" id="GO:0045277">
    <property type="term" value="C:respiratory chain complex IV"/>
    <property type="evidence" value="ECO:0007669"/>
    <property type="project" value="InterPro"/>
</dbReference>
<comment type="similarity">
    <text evidence="2">Belongs to the cytochrome c oxidase VIIa family.</text>
</comment>
<comment type="similarity">
    <text evidence="3 12">Belongs to the glycosyl hydrolase 35 family.</text>
</comment>
<protein>
    <recommendedName>
        <fullName evidence="11">Beta-galactosidase</fullName>
        <ecNumber evidence="11">3.2.1.23</ecNumber>
    </recommendedName>
</protein>
<evidence type="ECO:0000256" key="9">
    <source>
        <dbReference type="ARBA" id="ARBA00023180"/>
    </source>
</evidence>
<dbReference type="PRINTS" id="PR00742">
    <property type="entry name" value="GLHYDRLASE35"/>
</dbReference>
<evidence type="ECO:0000256" key="3">
    <source>
        <dbReference type="ARBA" id="ARBA00009809"/>
    </source>
</evidence>
<evidence type="ECO:0000259" key="16">
    <source>
        <dbReference type="Pfam" id="PF21467"/>
    </source>
</evidence>
<dbReference type="AlphaFoldDB" id="A0A7R8ZHK4"/>
<sequence>MGNSYTTFGPNFAAWYNRHFADPEHMPESLEAPTFDPLIGFPNGRKVLALDQGLVACKILFKADIGGRHDGMPVYLKKGLQDRVLMYATIFLILYGYAVAIPHIGKLIMSNVIFCFAHGLQTSTSRTFVIDYENNMFLKDGKPFRYASGSMHYWRIPRFYWADRLQKLKAAGLNTVQCYIMWNLHEPQPGQFDFSGNKDFVAFFRLAQEMGLHVILRPGPYIDAEVEMGGLPFWILAEEPHVVLRTSDPAYVKWVDAWFDVLIPKLTPLLYPNGGPIIMSQIENEYGSYFACDKNYTQHLLSKLRSHWGDAIPYFTCDGPSDRMLKCGAVPGTLTTANFGPGTDVKLAFNLLRRYQPNGPLVDSEVYTGWLDHWSYRHSTRPTTQQILTTVEAMLKRPEVSFSLYVFHGGTNWGFSVGSNSDPFRVITTSYDYHAPLTEAGDITATFLELRDLLGRYVPHHLGPIPVNSPKMPYGPIQMKFVSTLLDLRLELLSGRDKPIPASIPLTFEELRQSGGFVLYLTTVDHEMTDPVILNVGDIHDRGYIFVDEELVGIVSREQGIHSIPIRIQSGQYLGILVENQGRICYGPLNNDFKGILGNVTLSFSPQGESFSPMRWAIYPFPFNDTQKLFTAVEKTFQNKVSLRLPPLREEFPGAMSFYLGKFILPTTATKPVDTFLDMTGWGKGIVFLNGVNLGRYWSVGPQQTLYLPKVFLHAYPAVNKIIVFEQESSPCFSKLEEGHTPETLGDFVSFREDEQNGQCEVVFVDKPVLNGPTPHYKTPQEVMLEKMLTDQSALLEVTKFHPIGSSLVAEVDQQNELAVGVEISTNNMRINWRLTFCTFISCFFTKVLSSETWLLSAPSNLKLHTGVPLAKSADFLQLLESVLGLSSSKCSWSGVTVVSPFGASRSLALVQLDTSSSAEILRSIDGAIHFPSKRDLDVPAAVNDLDWILATKFGEDARVKRQDEVNTAVMGEASPSVLALNASAFTDSYFLAEISALKEIPEQLDDLSKVFRGPQVLQSSFRTMALLESEYGKDSPQFIEAKVILKETLNEIVQEFQERKMTLVISSGEKMEDSNRTKRQAAADENDDTFTAIFNIMIWFTVFMVIALIYISVGIGSMDPGRDSIIYRMTSTRMKKDN</sequence>
<evidence type="ECO:0000256" key="2">
    <source>
        <dbReference type="ARBA" id="ARBA00009331"/>
    </source>
</evidence>
<dbReference type="SUPFAM" id="SSF51445">
    <property type="entry name" value="(Trans)glycosidases"/>
    <property type="match status" value="1"/>
</dbReference>
<dbReference type="Pfam" id="PF21317">
    <property type="entry name" value="BetaGal_ABD_1"/>
    <property type="match status" value="1"/>
</dbReference>
<dbReference type="Gene3D" id="2.60.120.260">
    <property type="entry name" value="Galactose-binding domain-like"/>
    <property type="match status" value="2"/>
</dbReference>
<evidence type="ECO:0000259" key="15">
    <source>
        <dbReference type="Pfam" id="PF21317"/>
    </source>
</evidence>
<feature type="domain" description="Beta-galactosidase 1-like first all-beta" evidence="15">
    <location>
        <begin position="505"/>
        <end position="604"/>
    </location>
</feature>
<gene>
    <name evidence="17" type="ORF">CTOB1V02_LOCUS1958</name>
</gene>
<evidence type="ECO:0000259" key="14">
    <source>
        <dbReference type="Pfam" id="PF07850"/>
    </source>
</evidence>
<evidence type="ECO:0000256" key="7">
    <source>
        <dbReference type="ARBA" id="ARBA00023128"/>
    </source>
</evidence>
<keyword evidence="9" id="KW-0325">Glycoprotein</keyword>
<dbReference type="GO" id="GO:0005743">
    <property type="term" value="C:mitochondrial inner membrane"/>
    <property type="evidence" value="ECO:0007669"/>
    <property type="project" value="UniProtKB-SubCell"/>
</dbReference>
<dbReference type="InterPro" id="IPR048913">
    <property type="entry name" value="BetaGal_gal-bd"/>
</dbReference>
<evidence type="ECO:0000256" key="8">
    <source>
        <dbReference type="ARBA" id="ARBA00023136"/>
    </source>
</evidence>
<evidence type="ECO:0000259" key="13">
    <source>
        <dbReference type="Pfam" id="PF01301"/>
    </source>
</evidence>
<keyword evidence="8" id="KW-0472">Membrane</keyword>
<feature type="domain" description="Glycoside hydrolase 35 catalytic" evidence="13">
    <location>
        <begin position="137"/>
        <end position="455"/>
    </location>
</feature>
<dbReference type="GO" id="GO:0005975">
    <property type="term" value="P:carbohydrate metabolic process"/>
    <property type="evidence" value="ECO:0007669"/>
    <property type="project" value="InterPro"/>
</dbReference>
<accession>A0A7R8ZHK4</accession>
<dbReference type="Pfam" id="PF07850">
    <property type="entry name" value="Renin_r"/>
    <property type="match status" value="1"/>
</dbReference>
<proteinExistence type="inferred from homology"/>
<name>A0A7R8ZHK4_9CRUS</name>
<evidence type="ECO:0000256" key="4">
    <source>
        <dbReference type="ARBA" id="ARBA00022729"/>
    </source>
</evidence>
<reference evidence="17" key="1">
    <citation type="submission" date="2020-11" db="EMBL/GenBank/DDBJ databases">
        <authorList>
            <person name="Tran Van P."/>
        </authorList>
    </citation>
    <scope>NUCLEOTIDE SEQUENCE</scope>
</reference>
<keyword evidence="6 11" id="KW-0378">Hydrolase</keyword>
<dbReference type="PROSITE" id="PS01182">
    <property type="entry name" value="GLYCOSYL_HYDROL_F35"/>
    <property type="match status" value="1"/>
</dbReference>
<evidence type="ECO:0000256" key="10">
    <source>
        <dbReference type="ARBA" id="ARBA00023295"/>
    </source>
</evidence>
<feature type="domain" description="Renin receptor-like C-terminal transmembrane spanning segment" evidence="14">
    <location>
        <begin position="1074"/>
        <end position="1138"/>
    </location>
</feature>
<dbReference type="InterPro" id="IPR048912">
    <property type="entry name" value="BetaGal1-like_ABD1"/>
</dbReference>
<dbReference type="InterPro" id="IPR017853">
    <property type="entry name" value="GH"/>
</dbReference>
<evidence type="ECO:0000256" key="12">
    <source>
        <dbReference type="RuleBase" id="RU003679"/>
    </source>
</evidence>
<dbReference type="OrthoDB" id="1657402at2759"/>
<evidence type="ECO:0000256" key="11">
    <source>
        <dbReference type="RuleBase" id="RU000675"/>
    </source>
</evidence>
<dbReference type="Pfam" id="PF01301">
    <property type="entry name" value="Glyco_hydro_35"/>
    <property type="match status" value="1"/>
</dbReference>